<protein>
    <submittedName>
        <fullName evidence="4">Dimethylhistidine N-methyltransferase</fullName>
    </submittedName>
</protein>
<gene>
    <name evidence="4" type="ORF">GGQ59_001378</name>
</gene>
<dbReference type="RefSeq" id="WP_183817035.1">
    <property type="nucleotide sequence ID" value="NZ_JACHOB010000002.1"/>
</dbReference>
<dbReference type="AlphaFoldDB" id="A0A840I3T0"/>
<dbReference type="Proteomes" id="UP000563524">
    <property type="component" value="Unassembled WGS sequence"/>
</dbReference>
<dbReference type="PIRSF" id="PIRSF018005">
    <property type="entry name" value="UCP018005"/>
    <property type="match status" value="1"/>
</dbReference>
<dbReference type="InterPro" id="IPR035094">
    <property type="entry name" value="EgtD"/>
</dbReference>
<reference evidence="4 5" key="1">
    <citation type="submission" date="2020-08" db="EMBL/GenBank/DDBJ databases">
        <title>Genomic Encyclopedia of Type Strains, Phase IV (KMG-IV): sequencing the most valuable type-strain genomes for metagenomic binning, comparative biology and taxonomic classification.</title>
        <authorList>
            <person name="Goeker M."/>
        </authorList>
    </citation>
    <scope>NUCLEOTIDE SEQUENCE [LARGE SCALE GENOMIC DNA]</scope>
    <source>
        <strain evidence="4 5">DSM 102850</strain>
    </source>
</reference>
<keyword evidence="1 4" id="KW-0489">Methyltransferase</keyword>
<dbReference type="InterPro" id="IPR017804">
    <property type="entry name" value="MeTrfase_EgtD-like"/>
</dbReference>
<dbReference type="Gene3D" id="3.40.50.150">
    <property type="entry name" value="Vaccinia Virus protein VP39"/>
    <property type="match status" value="1"/>
</dbReference>
<sequence>MDTTFRDEVLAGLARAQKTLSPKWLYDDRGCVLFEDITSLDAYYPTRTEAAIFDAALPEVGERLPGAAVAEFGSGASVKSVRLIEAVDPVLYVPIDIAEDFMSEAAESLRAKFPKLEVLPVAADFTEPAALPEAFLGAEPRLGFFPGSTIGNFDAGGAEAFLRRSRETLGPGAFFLVSADLVKSEDVLVRAYDDEEGVTAAFNLNLLTRMNRELAAGFDPQHFRHEARWNGDASRIEMHLVSALPQTVTVAGERFDFAEGESIHTENSHKYTQDGFAALADRAGWRTERIWTDERDWFGVFLLRS</sequence>
<name>A0A840I3T0_9PROT</name>
<dbReference type="GO" id="GO:0008168">
    <property type="term" value="F:methyltransferase activity"/>
    <property type="evidence" value="ECO:0007669"/>
    <property type="project" value="UniProtKB-KW"/>
</dbReference>
<dbReference type="NCBIfam" id="TIGR03438">
    <property type="entry name" value="egtD_ergothio"/>
    <property type="match status" value="1"/>
</dbReference>
<dbReference type="InterPro" id="IPR019257">
    <property type="entry name" value="MeTrfase_dom"/>
</dbReference>
<dbReference type="InterPro" id="IPR051128">
    <property type="entry name" value="EgtD_Methyltrsf_superfamily"/>
</dbReference>
<keyword evidence="5" id="KW-1185">Reference proteome</keyword>
<proteinExistence type="predicted"/>
<evidence type="ECO:0000256" key="1">
    <source>
        <dbReference type="ARBA" id="ARBA00022603"/>
    </source>
</evidence>
<feature type="domain" description="Histidine-specific methyltransferase SAM-dependent" evidence="3">
    <location>
        <begin position="5"/>
        <end position="304"/>
    </location>
</feature>
<organism evidence="4 5">
    <name type="scientific">Parvularcula dongshanensis</name>
    <dbReference type="NCBI Taxonomy" id="1173995"/>
    <lineage>
        <taxon>Bacteria</taxon>
        <taxon>Pseudomonadati</taxon>
        <taxon>Pseudomonadota</taxon>
        <taxon>Alphaproteobacteria</taxon>
        <taxon>Parvularculales</taxon>
        <taxon>Parvularculaceae</taxon>
        <taxon>Parvularcula</taxon>
    </lineage>
</organism>
<keyword evidence="2 4" id="KW-0808">Transferase</keyword>
<dbReference type="PANTHER" id="PTHR43397">
    <property type="entry name" value="ERGOTHIONEINE BIOSYNTHESIS PROTEIN 1"/>
    <property type="match status" value="1"/>
</dbReference>
<evidence type="ECO:0000313" key="4">
    <source>
        <dbReference type="EMBL" id="MBB4658864.1"/>
    </source>
</evidence>
<evidence type="ECO:0000313" key="5">
    <source>
        <dbReference type="Proteomes" id="UP000563524"/>
    </source>
</evidence>
<dbReference type="Pfam" id="PF10017">
    <property type="entry name" value="Methyltransf_33"/>
    <property type="match status" value="1"/>
</dbReference>
<dbReference type="PANTHER" id="PTHR43397:SF1">
    <property type="entry name" value="ERGOTHIONEINE BIOSYNTHESIS PROTEIN 1"/>
    <property type="match status" value="1"/>
</dbReference>
<evidence type="ECO:0000256" key="2">
    <source>
        <dbReference type="ARBA" id="ARBA00022679"/>
    </source>
</evidence>
<dbReference type="SUPFAM" id="SSF53335">
    <property type="entry name" value="S-adenosyl-L-methionine-dependent methyltransferases"/>
    <property type="match status" value="1"/>
</dbReference>
<accession>A0A840I3T0</accession>
<evidence type="ECO:0000259" key="3">
    <source>
        <dbReference type="Pfam" id="PF10017"/>
    </source>
</evidence>
<dbReference type="InterPro" id="IPR029063">
    <property type="entry name" value="SAM-dependent_MTases_sf"/>
</dbReference>
<comment type="caution">
    <text evidence="4">The sequence shown here is derived from an EMBL/GenBank/DDBJ whole genome shotgun (WGS) entry which is preliminary data.</text>
</comment>
<dbReference type="GO" id="GO:0032259">
    <property type="term" value="P:methylation"/>
    <property type="evidence" value="ECO:0007669"/>
    <property type="project" value="UniProtKB-KW"/>
</dbReference>
<dbReference type="EMBL" id="JACHOB010000002">
    <property type="protein sequence ID" value="MBB4658864.1"/>
    <property type="molecule type" value="Genomic_DNA"/>
</dbReference>